<evidence type="ECO:0000313" key="3">
    <source>
        <dbReference type="EMBL" id="OGY72635.1"/>
    </source>
</evidence>
<gene>
    <name evidence="3" type="ORF">A3H61_03450</name>
</gene>
<dbReference type="InterPro" id="IPR035986">
    <property type="entry name" value="PKD_dom_sf"/>
</dbReference>
<feature type="transmembrane region" description="Helical" evidence="1">
    <location>
        <begin position="301"/>
        <end position="321"/>
    </location>
</feature>
<keyword evidence="1" id="KW-0812">Transmembrane</keyword>
<feature type="transmembrane region" description="Helical" evidence="1">
    <location>
        <begin position="371"/>
        <end position="392"/>
    </location>
</feature>
<dbReference type="InterPro" id="IPR013783">
    <property type="entry name" value="Ig-like_fold"/>
</dbReference>
<evidence type="ECO:0000313" key="4">
    <source>
        <dbReference type="Proteomes" id="UP000178315"/>
    </source>
</evidence>
<feature type="transmembrane region" description="Helical" evidence="1">
    <location>
        <begin position="454"/>
        <end position="475"/>
    </location>
</feature>
<dbReference type="InterPro" id="IPR000601">
    <property type="entry name" value="PKD_dom"/>
</dbReference>
<sequence length="504" mass="56111">MRIRKLAIVFIILGGAVFNAPFFVSAAKNTVVPDAGEDKTVFLGERVEFSAIKSVFPSELTEAEVEYWWNFGDRSPAQKGITVSRAYAKEGDYTAEVIIKTPIGDFVDSVIITVTAKTLFMIVGRDEDAIHFTNLINQAERLDFLITTVVVDDRNSDITFEDRILGDILDHKSELARARLIIGWTKGSTEMNSLLRLEAGLLSNASIVIASDSPGLTTRRGERLYDIVKPKNVAAVLPSLLKTALQGEASGDVISAIQKEGSGFTLIGVHSRRNGNKVTFYNFFSHFINALVKRGVSVNTILLILMLPIVATIVSFFRHVVGIKSLGVYIPSILTITFVAIGIYAGLFIILLIVAIGTLMRIALRRLRLQYLPRMAVTITVVSCAILALFYFSVDIPNFSLVSISAFPMLILIMLVEEFVKVQIEEGARGAFVLTLETILLSMVSYFIVNGTFFRSFLISYPEIIFLSFLVNIFLGKWTGLRLWEYYRFREVIAAMHLKERKSS</sequence>
<feature type="transmembrane region" description="Helical" evidence="1">
    <location>
        <begin position="333"/>
        <end position="359"/>
    </location>
</feature>
<proteinExistence type="predicted"/>
<feature type="domain" description="PKD" evidence="2">
    <location>
        <begin position="56"/>
        <end position="116"/>
    </location>
</feature>
<reference evidence="3 4" key="1">
    <citation type="journal article" date="2016" name="Nat. Commun.">
        <title>Thousands of microbial genomes shed light on interconnected biogeochemical processes in an aquifer system.</title>
        <authorList>
            <person name="Anantharaman K."/>
            <person name="Brown C.T."/>
            <person name="Hug L.A."/>
            <person name="Sharon I."/>
            <person name="Castelle C.J."/>
            <person name="Probst A.J."/>
            <person name="Thomas B.C."/>
            <person name="Singh A."/>
            <person name="Wilkins M.J."/>
            <person name="Karaoz U."/>
            <person name="Brodie E.L."/>
            <person name="Williams K.H."/>
            <person name="Hubbard S.S."/>
            <person name="Banfield J.F."/>
        </authorList>
    </citation>
    <scope>NUCLEOTIDE SEQUENCE [LARGE SCALE GENOMIC DNA]</scope>
</reference>
<evidence type="ECO:0000256" key="1">
    <source>
        <dbReference type="SAM" id="Phobius"/>
    </source>
</evidence>
<dbReference type="SUPFAM" id="SSF49299">
    <property type="entry name" value="PKD domain"/>
    <property type="match status" value="1"/>
</dbReference>
<evidence type="ECO:0000259" key="2">
    <source>
        <dbReference type="PROSITE" id="PS50093"/>
    </source>
</evidence>
<protein>
    <recommendedName>
        <fullName evidence="2">PKD domain-containing protein</fullName>
    </recommendedName>
</protein>
<name>A0A1G2A7I7_9BACT</name>
<feature type="transmembrane region" description="Helical" evidence="1">
    <location>
        <begin position="428"/>
        <end position="448"/>
    </location>
</feature>
<dbReference type="InterPro" id="IPR025840">
    <property type="entry name" value="7TM_transglut"/>
</dbReference>
<dbReference type="PROSITE" id="PS50093">
    <property type="entry name" value="PKD"/>
    <property type="match status" value="1"/>
</dbReference>
<dbReference type="Gene3D" id="2.60.40.10">
    <property type="entry name" value="Immunoglobulins"/>
    <property type="match status" value="1"/>
</dbReference>
<dbReference type="Pfam" id="PF14402">
    <property type="entry name" value="7TM_transglut"/>
    <property type="match status" value="1"/>
</dbReference>
<dbReference type="EMBL" id="MHJU01000027">
    <property type="protein sequence ID" value="OGY72635.1"/>
    <property type="molecule type" value="Genomic_DNA"/>
</dbReference>
<feature type="transmembrane region" description="Helical" evidence="1">
    <location>
        <begin position="398"/>
        <end position="416"/>
    </location>
</feature>
<accession>A0A1G2A7I7</accession>
<comment type="caution">
    <text evidence="3">The sequence shown here is derived from an EMBL/GenBank/DDBJ whole genome shotgun (WGS) entry which is preliminary data.</text>
</comment>
<organism evidence="3 4">
    <name type="scientific">Candidatus Jacksonbacteria bacterium RIFCSPLOWO2_02_FULL_44_20</name>
    <dbReference type="NCBI Taxonomy" id="1798460"/>
    <lineage>
        <taxon>Bacteria</taxon>
        <taxon>Candidatus Jacksoniibacteriota</taxon>
    </lineage>
</organism>
<keyword evidence="1" id="KW-1133">Transmembrane helix</keyword>
<dbReference type="Proteomes" id="UP000178315">
    <property type="component" value="Unassembled WGS sequence"/>
</dbReference>
<dbReference type="Pfam" id="PF18911">
    <property type="entry name" value="PKD_4"/>
    <property type="match status" value="1"/>
</dbReference>
<keyword evidence="1" id="KW-0472">Membrane</keyword>
<dbReference type="AlphaFoldDB" id="A0A1G2A7I7"/>